<dbReference type="AlphaFoldDB" id="A0A3M7S3U5"/>
<dbReference type="GO" id="GO:0005737">
    <property type="term" value="C:cytoplasm"/>
    <property type="evidence" value="ECO:0007669"/>
    <property type="project" value="TreeGrafter"/>
</dbReference>
<reference evidence="4 5" key="1">
    <citation type="journal article" date="2018" name="Sci. Rep.">
        <title>Genomic signatures of local adaptation to the degree of environmental predictability in rotifers.</title>
        <authorList>
            <person name="Franch-Gras L."/>
            <person name="Hahn C."/>
            <person name="Garcia-Roger E.M."/>
            <person name="Carmona M.J."/>
            <person name="Serra M."/>
            <person name="Gomez A."/>
        </authorList>
    </citation>
    <scope>NUCLEOTIDE SEQUENCE [LARGE SCALE GENOMIC DNA]</scope>
    <source>
        <strain evidence="4">HYR1</strain>
    </source>
</reference>
<dbReference type="PANTHER" id="PTHR24200:SF11">
    <property type="entry name" value="TOUCAN, ISOFORM A"/>
    <property type="match status" value="1"/>
</dbReference>
<accession>A0A3M7S3U5</accession>
<feature type="compositionally biased region" description="Polar residues" evidence="3">
    <location>
        <begin position="162"/>
        <end position="211"/>
    </location>
</feature>
<evidence type="ECO:0000256" key="3">
    <source>
        <dbReference type="SAM" id="MobiDB-lite"/>
    </source>
</evidence>
<name>A0A3M7S3U5_BRAPC</name>
<organism evidence="4 5">
    <name type="scientific">Brachionus plicatilis</name>
    <name type="common">Marine rotifer</name>
    <name type="synonym">Brachionus muelleri</name>
    <dbReference type="NCBI Taxonomy" id="10195"/>
    <lineage>
        <taxon>Eukaryota</taxon>
        <taxon>Metazoa</taxon>
        <taxon>Spiralia</taxon>
        <taxon>Gnathifera</taxon>
        <taxon>Rotifera</taxon>
        <taxon>Eurotatoria</taxon>
        <taxon>Monogononta</taxon>
        <taxon>Pseudotrocha</taxon>
        <taxon>Ploima</taxon>
        <taxon>Brachionidae</taxon>
        <taxon>Brachionus</taxon>
    </lineage>
</organism>
<dbReference type="Proteomes" id="UP000276133">
    <property type="component" value="Unassembled WGS sequence"/>
</dbReference>
<dbReference type="GO" id="GO:0008017">
    <property type="term" value="F:microtubule binding"/>
    <property type="evidence" value="ECO:0007669"/>
    <property type="project" value="TreeGrafter"/>
</dbReference>
<feature type="compositionally biased region" description="Basic and acidic residues" evidence="3">
    <location>
        <begin position="23"/>
        <end position="35"/>
    </location>
</feature>
<evidence type="ECO:0000313" key="4">
    <source>
        <dbReference type="EMBL" id="RNA30278.1"/>
    </source>
</evidence>
<evidence type="ECO:0000313" key="5">
    <source>
        <dbReference type="Proteomes" id="UP000276133"/>
    </source>
</evidence>
<feature type="region of interest" description="Disordered" evidence="3">
    <location>
        <begin position="21"/>
        <end position="47"/>
    </location>
</feature>
<dbReference type="OrthoDB" id="10038993at2759"/>
<evidence type="ECO:0000256" key="2">
    <source>
        <dbReference type="SAM" id="Coils"/>
    </source>
</evidence>
<feature type="region of interest" description="Disordered" evidence="3">
    <location>
        <begin position="711"/>
        <end position="737"/>
    </location>
</feature>
<gene>
    <name evidence="4" type="ORF">BpHYR1_027642</name>
</gene>
<evidence type="ECO:0000256" key="1">
    <source>
        <dbReference type="ARBA" id="ARBA00023054"/>
    </source>
</evidence>
<dbReference type="STRING" id="10195.A0A3M7S3U5"/>
<comment type="caution">
    <text evidence="4">The sequence shown here is derived from an EMBL/GenBank/DDBJ whole genome shotgun (WGS) entry which is preliminary data.</text>
</comment>
<dbReference type="GO" id="GO:0005634">
    <property type="term" value="C:nucleus"/>
    <property type="evidence" value="ECO:0007669"/>
    <property type="project" value="TreeGrafter"/>
</dbReference>
<feature type="coiled-coil region" evidence="2">
    <location>
        <begin position="316"/>
        <end position="357"/>
    </location>
</feature>
<feature type="coiled-coil region" evidence="2">
    <location>
        <begin position="494"/>
        <end position="556"/>
    </location>
</feature>
<feature type="region of interest" description="Disordered" evidence="3">
    <location>
        <begin position="563"/>
        <end position="587"/>
    </location>
</feature>
<dbReference type="PANTHER" id="PTHR24200">
    <property type="entry name" value="TOUCAN, ISOFORM A"/>
    <property type="match status" value="1"/>
</dbReference>
<feature type="coiled-coil region" evidence="2">
    <location>
        <begin position="413"/>
        <end position="447"/>
    </location>
</feature>
<feature type="compositionally biased region" description="Low complexity" evidence="3">
    <location>
        <begin position="711"/>
        <end position="723"/>
    </location>
</feature>
<sequence length="754" mass="86062">MTFYLFAFTLFASEEDQNSVFDTDNHSCSDEESKSSKASSRTGSLRVTSDLRKKTVVNQSTTTQNSTKKPKVQLSSLARKTESIKNNNKENSIPKNLALTKIYKSHEGMTAVSSNTSIMSEVSNLSKTSLSTSKNLSSVSVKLTNQTNSSKQNSISSKSEVKTTSNRLNSASTKQFQNVSTTSRTQANFSQNSDLRKLSIQNDAKSNSLKKNSSEAKKDTITIHTNFSHVRAESILSSPSSSISSARSKTETKHAKEVKRLEALCEERTKEFSLLKMKHKELLTSFEAVTVAFNYLANDMNGFEVTKLRNRLNLDKNNYKSQIKYLNSSMDEKQKEIDQLKTEIDQMTKESIEIKKSYEQKLIEIEEDYKTELKILNIDYDLGVKNLKQENDAKISRLNKTIDTMKIEHEKLVYELREEISKKNKENSDLDARIKECEEALSKDKDERITRLLDIQHTLEKEIESLKAALDIKNLDLFDLRTKNNKLVTQCDNYNEMNMKLRRYKQEVEELKAILQSKQEAERRASENNRLLSIKIEKKDKENQRLSMQNEELQFRLQSQPNLNQLNNDTLNSESDQSSDKSYENFPNFKLTRSSTVDYHPNCKSMDTNIIQTSLSTLTHDNQITNSGVKLRSKSFKANSNRSNKMFNSYHPAQFRPVSENFDFSINERDIYMTRSAVMYSSNDANYLNRDNEYDTLVTGAGDMTAECVSSNDGCDSTSSSNSHLEKNSENETYSNPITCPVESNYLGTYGHKN</sequence>
<protein>
    <submittedName>
        <fullName evidence="4">Titin-like protein</fullName>
    </submittedName>
</protein>
<feature type="region of interest" description="Disordered" evidence="3">
    <location>
        <begin position="129"/>
        <end position="217"/>
    </location>
</feature>
<dbReference type="EMBL" id="REGN01002105">
    <property type="protein sequence ID" value="RNA30278.1"/>
    <property type="molecule type" value="Genomic_DNA"/>
</dbReference>
<dbReference type="InterPro" id="IPR051293">
    <property type="entry name" value="MTUS1/CCDC69"/>
</dbReference>
<proteinExistence type="predicted"/>
<feature type="region of interest" description="Disordered" evidence="3">
    <location>
        <begin position="56"/>
        <end position="75"/>
    </location>
</feature>
<keyword evidence="5" id="KW-1185">Reference proteome</keyword>
<feature type="compositionally biased region" description="Low complexity" evidence="3">
    <location>
        <begin position="129"/>
        <end position="158"/>
    </location>
</feature>
<keyword evidence="1 2" id="KW-0175">Coiled coil</keyword>